<dbReference type="OrthoDB" id="9785836at2"/>
<dbReference type="Proteomes" id="UP000256304">
    <property type="component" value="Unassembled WGS sequence"/>
</dbReference>
<evidence type="ECO:0000259" key="8">
    <source>
        <dbReference type="PROSITE" id="PS50928"/>
    </source>
</evidence>
<protein>
    <submittedName>
        <fullName evidence="9">Putative aldouronate transport system permease protein</fullName>
    </submittedName>
</protein>
<reference evidence="9 10" key="1">
    <citation type="submission" date="2018-08" db="EMBL/GenBank/DDBJ databases">
        <title>Genomic Encyclopedia of Type Strains, Phase III (KMG-III): the genomes of soil and plant-associated and newly described type strains.</title>
        <authorList>
            <person name="Whitman W."/>
        </authorList>
    </citation>
    <scope>NUCLEOTIDE SEQUENCE [LARGE SCALE GENOMIC DNA]</scope>
    <source>
        <strain evidence="9 10">CGMCC 1.10966</strain>
    </source>
</reference>
<dbReference type="GO" id="GO:0055085">
    <property type="term" value="P:transmembrane transport"/>
    <property type="evidence" value="ECO:0007669"/>
    <property type="project" value="InterPro"/>
</dbReference>
<keyword evidence="6 7" id="KW-0472">Membrane</keyword>
<dbReference type="CDD" id="cd06261">
    <property type="entry name" value="TM_PBP2"/>
    <property type="match status" value="1"/>
</dbReference>
<evidence type="ECO:0000256" key="5">
    <source>
        <dbReference type="ARBA" id="ARBA00022989"/>
    </source>
</evidence>
<feature type="transmembrane region" description="Helical" evidence="7">
    <location>
        <begin position="200"/>
        <end position="220"/>
    </location>
</feature>
<keyword evidence="4 7" id="KW-0812">Transmembrane</keyword>
<keyword evidence="2 7" id="KW-0813">Transport</keyword>
<feature type="transmembrane region" description="Helical" evidence="7">
    <location>
        <begin position="241"/>
        <end position="262"/>
    </location>
</feature>
<keyword evidence="5 7" id="KW-1133">Transmembrane helix</keyword>
<accession>A0A3D9R1C6</accession>
<feature type="transmembrane region" description="Helical" evidence="7">
    <location>
        <begin position="136"/>
        <end position="160"/>
    </location>
</feature>
<proteinExistence type="inferred from homology"/>
<evidence type="ECO:0000256" key="1">
    <source>
        <dbReference type="ARBA" id="ARBA00004651"/>
    </source>
</evidence>
<evidence type="ECO:0000256" key="3">
    <source>
        <dbReference type="ARBA" id="ARBA00022475"/>
    </source>
</evidence>
<feature type="domain" description="ABC transmembrane type-1" evidence="8">
    <location>
        <begin position="100"/>
        <end position="315"/>
    </location>
</feature>
<dbReference type="AlphaFoldDB" id="A0A3D9R1C6"/>
<dbReference type="PANTHER" id="PTHR43227">
    <property type="entry name" value="BLL4140 PROTEIN"/>
    <property type="match status" value="1"/>
</dbReference>
<sequence length="328" mass="36690">MPSSTGLIEREKTAAHATDTGSGSLLLLRDRGKRIKRHWQLYLLVLLPLAYLVIFKYVPMYGAQIAFRDFSPVRGITGSEWVGLTNFNTFFKSPNFWMLIKNTLIISTYSLLIGFPAPIILALALNEVRSMRFKRFVQMVTFAPYFISTIVMVSMIILFLSPRLGFIDHILSAFGVEAVNFMGVPSYFSSIFVWSNVWQGIGYGAVIYLAALSGINTDLYEAARVDGASRIQKVWHIDIPGIMPAATILLILNVGQIMNVGFEKIYLMQNPLNTSTSEVISTYVYKIGLLGANFSFSAAVDLFNSVINLILLLSVNYFARRVSDSSLW</sequence>
<comment type="caution">
    <text evidence="9">The sequence shown here is derived from an EMBL/GenBank/DDBJ whole genome shotgun (WGS) entry which is preliminary data.</text>
</comment>
<keyword evidence="3" id="KW-1003">Cell membrane</keyword>
<evidence type="ECO:0000313" key="10">
    <source>
        <dbReference type="Proteomes" id="UP000256304"/>
    </source>
</evidence>
<organism evidence="9 10">
    <name type="scientific">Paenibacillus taihuensis</name>
    <dbReference type="NCBI Taxonomy" id="1156355"/>
    <lineage>
        <taxon>Bacteria</taxon>
        <taxon>Bacillati</taxon>
        <taxon>Bacillota</taxon>
        <taxon>Bacilli</taxon>
        <taxon>Bacillales</taxon>
        <taxon>Paenibacillaceae</taxon>
        <taxon>Paenibacillus</taxon>
    </lineage>
</organism>
<feature type="transmembrane region" description="Helical" evidence="7">
    <location>
        <begin position="39"/>
        <end position="58"/>
    </location>
</feature>
<dbReference type="SUPFAM" id="SSF161098">
    <property type="entry name" value="MetI-like"/>
    <property type="match status" value="1"/>
</dbReference>
<evidence type="ECO:0000256" key="2">
    <source>
        <dbReference type="ARBA" id="ARBA00022448"/>
    </source>
</evidence>
<evidence type="ECO:0000256" key="4">
    <source>
        <dbReference type="ARBA" id="ARBA00022692"/>
    </source>
</evidence>
<dbReference type="InterPro" id="IPR000515">
    <property type="entry name" value="MetI-like"/>
</dbReference>
<dbReference type="PROSITE" id="PS50928">
    <property type="entry name" value="ABC_TM1"/>
    <property type="match status" value="1"/>
</dbReference>
<evidence type="ECO:0000313" key="9">
    <source>
        <dbReference type="EMBL" id="REE67260.1"/>
    </source>
</evidence>
<feature type="transmembrane region" description="Helical" evidence="7">
    <location>
        <begin position="104"/>
        <end position="124"/>
    </location>
</feature>
<comment type="similarity">
    <text evidence="7">Belongs to the binding-protein-dependent transport system permease family.</text>
</comment>
<keyword evidence="10" id="KW-1185">Reference proteome</keyword>
<dbReference type="RefSeq" id="WP_116191979.1">
    <property type="nucleotide sequence ID" value="NZ_QTTN01000044.1"/>
</dbReference>
<dbReference type="Gene3D" id="1.10.3720.10">
    <property type="entry name" value="MetI-like"/>
    <property type="match status" value="1"/>
</dbReference>
<evidence type="ECO:0000256" key="6">
    <source>
        <dbReference type="ARBA" id="ARBA00023136"/>
    </source>
</evidence>
<comment type="subcellular location">
    <subcellularLocation>
        <location evidence="1 7">Cell membrane</location>
        <topology evidence="1 7">Multi-pass membrane protein</topology>
    </subcellularLocation>
</comment>
<dbReference type="GO" id="GO:0005886">
    <property type="term" value="C:plasma membrane"/>
    <property type="evidence" value="ECO:0007669"/>
    <property type="project" value="UniProtKB-SubCell"/>
</dbReference>
<evidence type="ECO:0000256" key="7">
    <source>
        <dbReference type="RuleBase" id="RU363032"/>
    </source>
</evidence>
<dbReference type="Pfam" id="PF00528">
    <property type="entry name" value="BPD_transp_1"/>
    <property type="match status" value="1"/>
</dbReference>
<name>A0A3D9R1C6_9BACL</name>
<dbReference type="InterPro" id="IPR035906">
    <property type="entry name" value="MetI-like_sf"/>
</dbReference>
<gene>
    <name evidence="9" type="ORF">A8990_14416</name>
</gene>
<dbReference type="EMBL" id="QTTN01000044">
    <property type="protein sequence ID" value="REE67260.1"/>
    <property type="molecule type" value="Genomic_DNA"/>
</dbReference>
<dbReference type="PANTHER" id="PTHR43227:SF11">
    <property type="entry name" value="BLL4140 PROTEIN"/>
    <property type="match status" value="1"/>
</dbReference>
<feature type="transmembrane region" description="Helical" evidence="7">
    <location>
        <begin position="302"/>
        <end position="319"/>
    </location>
</feature>
<dbReference type="InterPro" id="IPR050809">
    <property type="entry name" value="UgpAE/MalFG_permease"/>
</dbReference>